<feature type="domain" description="RRM" evidence="8">
    <location>
        <begin position="369"/>
        <end position="447"/>
    </location>
</feature>
<name>A0A976QQ76_THEOR</name>
<dbReference type="Pfam" id="PF00076">
    <property type="entry name" value="RRM_1"/>
    <property type="match status" value="3"/>
</dbReference>
<evidence type="ECO:0000256" key="7">
    <source>
        <dbReference type="SAM" id="MobiDB-lite"/>
    </source>
</evidence>
<dbReference type="InterPro" id="IPR003954">
    <property type="entry name" value="RRM_euk-type"/>
</dbReference>
<organism evidence="9 10">
    <name type="scientific">Theileria orientalis</name>
    <dbReference type="NCBI Taxonomy" id="68886"/>
    <lineage>
        <taxon>Eukaryota</taxon>
        <taxon>Sar</taxon>
        <taxon>Alveolata</taxon>
        <taxon>Apicomplexa</taxon>
        <taxon>Aconoidasida</taxon>
        <taxon>Piroplasmida</taxon>
        <taxon>Theileriidae</taxon>
        <taxon>Theileria</taxon>
    </lineage>
</organism>
<feature type="domain" description="RRM" evidence="8">
    <location>
        <begin position="599"/>
        <end position="684"/>
    </location>
</feature>
<gene>
    <name evidence="9" type="ORF">MACJ_001921</name>
</gene>
<keyword evidence="5" id="KW-0508">mRNA splicing</keyword>
<dbReference type="CDD" id="cd12285">
    <property type="entry name" value="RRM3_RBM39_like"/>
    <property type="match status" value="1"/>
</dbReference>
<evidence type="ECO:0000256" key="2">
    <source>
        <dbReference type="ARBA" id="ARBA00022664"/>
    </source>
</evidence>
<feature type="compositionally biased region" description="Basic and acidic residues" evidence="7">
    <location>
        <begin position="293"/>
        <end position="320"/>
    </location>
</feature>
<feature type="compositionally biased region" description="Basic residues" evidence="7">
    <location>
        <begin position="215"/>
        <end position="269"/>
    </location>
</feature>
<proteinExistence type="inferred from homology"/>
<comment type="similarity">
    <text evidence="1">Belongs to the HTATSF1 family.</text>
</comment>
<dbReference type="SUPFAM" id="SSF54928">
    <property type="entry name" value="RNA-binding domain, RBD"/>
    <property type="match status" value="2"/>
</dbReference>
<dbReference type="GO" id="GO:0003723">
    <property type="term" value="F:RNA binding"/>
    <property type="evidence" value="ECO:0007669"/>
    <property type="project" value="UniProtKB-UniRule"/>
</dbReference>
<dbReference type="InterPro" id="IPR012677">
    <property type="entry name" value="Nucleotide-bd_a/b_plait_sf"/>
</dbReference>
<feature type="compositionally biased region" description="Polar residues" evidence="7">
    <location>
        <begin position="144"/>
        <end position="164"/>
    </location>
</feature>
<evidence type="ECO:0000256" key="6">
    <source>
        <dbReference type="PROSITE-ProRule" id="PRU00176"/>
    </source>
</evidence>
<dbReference type="SMART" id="SM00360">
    <property type="entry name" value="RRM"/>
    <property type="match status" value="3"/>
</dbReference>
<keyword evidence="2" id="KW-0507">mRNA processing</keyword>
<dbReference type="GO" id="GO:0005684">
    <property type="term" value="C:U2-type spliceosomal complex"/>
    <property type="evidence" value="ECO:0007669"/>
    <property type="project" value="UniProtKB-ARBA"/>
</dbReference>
<dbReference type="InterPro" id="IPR000504">
    <property type="entry name" value="RRM_dom"/>
</dbReference>
<dbReference type="GO" id="GO:0000398">
    <property type="term" value="P:mRNA splicing, via spliceosome"/>
    <property type="evidence" value="ECO:0007669"/>
    <property type="project" value="UniProtKB-ARBA"/>
</dbReference>
<dbReference type="Proteomes" id="UP000244803">
    <property type="component" value="Chromosome 3"/>
</dbReference>
<evidence type="ECO:0000256" key="1">
    <source>
        <dbReference type="ARBA" id="ARBA00007747"/>
    </source>
</evidence>
<protein>
    <submittedName>
        <fullName evidence="9">RNA splicing factor</fullName>
    </submittedName>
</protein>
<dbReference type="SMART" id="SM00361">
    <property type="entry name" value="RRM_1"/>
    <property type="match status" value="3"/>
</dbReference>
<evidence type="ECO:0000313" key="9">
    <source>
        <dbReference type="EMBL" id="UKJ88677.1"/>
    </source>
</evidence>
<dbReference type="PROSITE" id="PS50102">
    <property type="entry name" value="RRM"/>
    <property type="match status" value="3"/>
</dbReference>
<reference evidence="9" key="1">
    <citation type="submission" date="2022-07" db="EMBL/GenBank/DDBJ databases">
        <title>Evaluation of T. orientalis genome assembly methods using nanopore sequencing and analysis of variation between genomes.</title>
        <authorList>
            <person name="Yam J."/>
            <person name="Micallef M.L."/>
            <person name="Liu M."/>
            <person name="Djordjevic S.P."/>
            <person name="Bogema D.R."/>
            <person name="Jenkins C."/>
        </authorList>
    </citation>
    <scope>NUCLEOTIDE SEQUENCE</scope>
    <source>
        <strain evidence="9">Fish Creek</strain>
    </source>
</reference>
<evidence type="ECO:0000259" key="8">
    <source>
        <dbReference type="PROSITE" id="PS50102"/>
    </source>
</evidence>
<accession>A0A976QQ76</accession>
<dbReference type="CDD" id="cd12283">
    <property type="entry name" value="RRM1_RBM39_like"/>
    <property type="match status" value="1"/>
</dbReference>
<feature type="domain" description="RRM" evidence="8">
    <location>
        <begin position="471"/>
        <end position="551"/>
    </location>
</feature>
<dbReference type="AlphaFoldDB" id="A0A976QQ76"/>
<dbReference type="Gene3D" id="3.30.70.330">
    <property type="match status" value="3"/>
</dbReference>
<evidence type="ECO:0000256" key="3">
    <source>
        <dbReference type="ARBA" id="ARBA00022737"/>
    </source>
</evidence>
<feature type="region of interest" description="Disordered" evidence="7">
    <location>
        <begin position="141"/>
        <end position="335"/>
    </location>
</feature>
<dbReference type="PANTHER" id="PTHR48036">
    <property type="entry name" value="SPLICING FACTOR (PAD-1), PUTATIVE (AFU_ORTHOLOGUE AFUA_1G15810)-RELATED"/>
    <property type="match status" value="1"/>
</dbReference>
<evidence type="ECO:0000256" key="5">
    <source>
        <dbReference type="ARBA" id="ARBA00023187"/>
    </source>
</evidence>
<sequence>MTDSQMTDVNLNGVSAREDSYANNSHYTSYKANEASAYLQTNVPNNFIGDPSQTYAYTSIQAGPTVQYQPSEVSHYQPLQVAQPLQYKDPQAAQYHNGYATYETSQQPHGNITSEQTNNSLNAEYYAYSDGGLVNQHTAHETGESTQVNSQNNYSKTDGNNINSEYKEDEKADENRESRHERLERSESLKRSSESGHRGSSRRNRSYSRSSESRSRRRTHRSRSRSRRSRRRHRRHYRSRSRSRSRHRSRSHDRHSRRRHHSSRHRSSRYRSSERDRHRSRYDSRSTNRSTHRSPERTSRDRSEERVRNRSSSREREQSRADLNPEASYGGKSAGEVGMDVLEKARLLRSSEIEKRRQRDIEEAQRDDMTVLVFNMSLSVDERDIYELFSEHAGKVRDIQMVRDSRSGRSKGIAYVEFYTQESVIKALSMNGMSLKGQGIRVQSSQAEKNRAARAAKQLQENALKEADNPTTVMVSNLVGVLSSLTEGDLQQLFAPFGNVAEVAVARNDMGLSKGYAYIRFKRWTEAREALNVMNGFDISGQSIKVSYVTSNKRGRGSRLNELGDLDIERLDDEEAGLISGSSNKIALMKKLQQRVNAANIVLSNMYTNEDYADNKEFFDEIEEDVKEECKKYGEVLKVYLNRRKPDGKVYVKFRSSTDAQTAHKSLQGRYFAGNTIQVGYLSDDQFNSLLGA</sequence>
<keyword evidence="4 6" id="KW-0694">RNA-binding</keyword>
<evidence type="ECO:0000313" key="10">
    <source>
        <dbReference type="Proteomes" id="UP000244803"/>
    </source>
</evidence>
<dbReference type="InterPro" id="IPR035979">
    <property type="entry name" value="RBD_domain_sf"/>
</dbReference>
<dbReference type="InterPro" id="IPR006509">
    <property type="entry name" value="RBM39_SF"/>
</dbReference>
<dbReference type="NCBIfam" id="TIGR01622">
    <property type="entry name" value="SF-CC1"/>
    <property type="match status" value="1"/>
</dbReference>
<keyword evidence="3" id="KW-0677">Repeat</keyword>
<feature type="compositionally biased region" description="Basic and acidic residues" evidence="7">
    <location>
        <begin position="271"/>
        <end position="286"/>
    </location>
</feature>
<evidence type="ECO:0000256" key="4">
    <source>
        <dbReference type="ARBA" id="ARBA00022884"/>
    </source>
</evidence>
<dbReference type="OrthoDB" id="5411533at2759"/>
<dbReference type="FunFam" id="3.30.70.330:FF:000105">
    <property type="entry name" value="HIV Tat-specific factor 1 homolog"/>
    <property type="match status" value="1"/>
</dbReference>
<dbReference type="EMBL" id="CP056066">
    <property type="protein sequence ID" value="UKJ88677.1"/>
    <property type="molecule type" value="Genomic_DNA"/>
</dbReference>
<feature type="compositionally biased region" description="Basic and acidic residues" evidence="7">
    <location>
        <begin position="165"/>
        <end position="197"/>
    </location>
</feature>